<dbReference type="SUPFAM" id="SSF55874">
    <property type="entry name" value="ATPase domain of HSP90 chaperone/DNA topoisomerase II/histidine kinase"/>
    <property type="match status" value="1"/>
</dbReference>
<evidence type="ECO:0000256" key="4">
    <source>
        <dbReference type="ARBA" id="ARBA00022553"/>
    </source>
</evidence>
<dbReference type="InterPro" id="IPR003661">
    <property type="entry name" value="HisK_dim/P_dom"/>
</dbReference>
<evidence type="ECO:0000256" key="8">
    <source>
        <dbReference type="ARBA" id="ARBA00022989"/>
    </source>
</evidence>
<evidence type="ECO:0000256" key="7">
    <source>
        <dbReference type="ARBA" id="ARBA00022777"/>
    </source>
</evidence>
<dbReference type="eggNOG" id="COG2205">
    <property type="taxonomic scope" value="Bacteria"/>
</dbReference>
<dbReference type="Gene3D" id="3.30.565.10">
    <property type="entry name" value="Histidine kinase-like ATPase, C-terminal domain"/>
    <property type="match status" value="1"/>
</dbReference>
<dbReference type="Gene3D" id="1.10.287.130">
    <property type="match status" value="1"/>
</dbReference>
<dbReference type="InterPro" id="IPR003660">
    <property type="entry name" value="HAMP_dom"/>
</dbReference>
<keyword evidence="15" id="KW-1185">Reference proteome</keyword>
<feature type="domain" description="HAMP" evidence="13">
    <location>
        <begin position="160"/>
        <end position="214"/>
    </location>
</feature>
<comment type="subcellular location">
    <subcellularLocation>
        <location evidence="2">Membrane</location>
        <topology evidence="2">Multi-pass membrane protein</topology>
    </subcellularLocation>
</comment>
<dbReference type="PROSITE" id="PS50109">
    <property type="entry name" value="HIS_KIN"/>
    <property type="match status" value="1"/>
</dbReference>
<dbReference type="PANTHER" id="PTHR45436">
    <property type="entry name" value="SENSOR HISTIDINE KINASE YKOH"/>
    <property type="match status" value="1"/>
</dbReference>
<dbReference type="CDD" id="cd00082">
    <property type="entry name" value="HisKA"/>
    <property type="match status" value="1"/>
</dbReference>
<dbReference type="GO" id="GO:0005886">
    <property type="term" value="C:plasma membrane"/>
    <property type="evidence" value="ECO:0007669"/>
    <property type="project" value="TreeGrafter"/>
</dbReference>
<keyword evidence="4" id="KW-0597">Phosphoprotein</keyword>
<gene>
    <name evidence="14" type="ordered locus">Acid345_4461</name>
</gene>
<dbReference type="InterPro" id="IPR004358">
    <property type="entry name" value="Sig_transdc_His_kin-like_C"/>
</dbReference>
<feature type="transmembrane region" description="Helical" evidence="11">
    <location>
        <begin position="141"/>
        <end position="162"/>
    </location>
</feature>
<dbReference type="SMART" id="SM00304">
    <property type="entry name" value="HAMP"/>
    <property type="match status" value="1"/>
</dbReference>
<accession>Q1II39</accession>
<name>Q1II39_KORVE</name>
<evidence type="ECO:0000256" key="6">
    <source>
        <dbReference type="ARBA" id="ARBA00022692"/>
    </source>
</evidence>
<dbReference type="Proteomes" id="UP000002432">
    <property type="component" value="Chromosome"/>
</dbReference>
<dbReference type="CDD" id="cd06225">
    <property type="entry name" value="HAMP"/>
    <property type="match status" value="1"/>
</dbReference>
<comment type="catalytic activity">
    <reaction evidence="1">
        <text>ATP + protein L-histidine = ADP + protein N-phospho-L-histidine.</text>
        <dbReference type="EC" id="2.7.13.3"/>
    </reaction>
</comment>
<dbReference type="Pfam" id="PF00512">
    <property type="entry name" value="HisKA"/>
    <property type="match status" value="1"/>
</dbReference>
<proteinExistence type="predicted"/>
<dbReference type="PROSITE" id="PS50885">
    <property type="entry name" value="HAMP"/>
    <property type="match status" value="1"/>
</dbReference>
<dbReference type="EnsemblBacteria" id="ABF43461">
    <property type="protein sequence ID" value="ABF43461"/>
    <property type="gene ID" value="Acid345_4461"/>
</dbReference>
<evidence type="ECO:0000256" key="5">
    <source>
        <dbReference type="ARBA" id="ARBA00022679"/>
    </source>
</evidence>
<dbReference type="Pfam" id="PF02518">
    <property type="entry name" value="HATPase_c"/>
    <property type="match status" value="1"/>
</dbReference>
<dbReference type="PRINTS" id="PR00344">
    <property type="entry name" value="BCTRLSENSOR"/>
</dbReference>
<reference evidence="14 15" key="1">
    <citation type="journal article" date="2009" name="Appl. Environ. Microbiol.">
        <title>Three genomes from the phylum Acidobacteria provide insight into the lifestyles of these microorganisms in soils.</title>
        <authorList>
            <person name="Ward N.L."/>
            <person name="Challacombe J.F."/>
            <person name="Janssen P.H."/>
            <person name="Henrissat B."/>
            <person name="Coutinho P.M."/>
            <person name="Wu M."/>
            <person name="Xie G."/>
            <person name="Haft D.H."/>
            <person name="Sait M."/>
            <person name="Badger J."/>
            <person name="Barabote R.D."/>
            <person name="Bradley B."/>
            <person name="Brettin T.S."/>
            <person name="Brinkac L.M."/>
            <person name="Bruce D."/>
            <person name="Creasy T."/>
            <person name="Daugherty S.C."/>
            <person name="Davidsen T.M."/>
            <person name="DeBoy R.T."/>
            <person name="Detter J.C."/>
            <person name="Dodson R.J."/>
            <person name="Durkin A.S."/>
            <person name="Ganapathy A."/>
            <person name="Gwinn-Giglio M."/>
            <person name="Han C.S."/>
            <person name="Khouri H."/>
            <person name="Kiss H."/>
            <person name="Kothari S.P."/>
            <person name="Madupu R."/>
            <person name="Nelson K.E."/>
            <person name="Nelson W.C."/>
            <person name="Paulsen I."/>
            <person name="Penn K."/>
            <person name="Ren Q."/>
            <person name="Rosovitz M.J."/>
            <person name="Selengut J.D."/>
            <person name="Shrivastava S."/>
            <person name="Sullivan S.A."/>
            <person name="Tapia R."/>
            <person name="Thompson L.S."/>
            <person name="Watkins K.L."/>
            <person name="Yang Q."/>
            <person name="Yu C."/>
            <person name="Zafar N."/>
            <person name="Zhou L."/>
            <person name="Kuske C.R."/>
        </authorList>
    </citation>
    <scope>NUCLEOTIDE SEQUENCE [LARGE SCALE GENOMIC DNA]</scope>
    <source>
        <strain evidence="14 15">Ellin345</strain>
    </source>
</reference>
<protein>
    <recommendedName>
        <fullName evidence="3">histidine kinase</fullName>
        <ecNumber evidence="3">2.7.13.3</ecNumber>
    </recommendedName>
</protein>
<evidence type="ECO:0000313" key="14">
    <source>
        <dbReference type="EMBL" id="ABF43461.1"/>
    </source>
</evidence>
<evidence type="ECO:0000256" key="3">
    <source>
        <dbReference type="ARBA" id="ARBA00012438"/>
    </source>
</evidence>
<dbReference type="InterPro" id="IPR036097">
    <property type="entry name" value="HisK_dim/P_sf"/>
</dbReference>
<dbReference type="SMART" id="SM00388">
    <property type="entry name" value="HisKA"/>
    <property type="match status" value="1"/>
</dbReference>
<dbReference type="FunFam" id="3.30.565.10:FF:000006">
    <property type="entry name" value="Sensor histidine kinase WalK"/>
    <property type="match status" value="1"/>
</dbReference>
<dbReference type="InterPro" id="IPR050428">
    <property type="entry name" value="TCS_sensor_his_kinase"/>
</dbReference>
<keyword evidence="8 11" id="KW-1133">Transmembrane helix</keyword>
<dbReference type="Pfam" id="PF00672">
    <property type="entry name" value="HAMP"/>
    <property type="match status" value="1"/>
</dbReference>
<keyword evidence="6 11" id="KW-0812">Transmembrane</keyword>
<dbReference type="EC" id="2.7.13.3" evidence="3"/>
<feature type="domain" description="Histidine kinase" evidence="12">
    <location>
        <begin position="222"/>
        <end position="436"/>
    </location>
</feature>
<evidence type="ECO:0000256" key="2">
    <source>
        <dbReference type="ARBA" id="ARBA00004141"/>
    </source>
</evidence>
<evidence type="ECO:0000259" key="13">
    <source>
        <dbReference type="PROSITE" id="PS50885"/>
    </source>
</evidence>
<dbReference type="KEGG" id="aba:Acid345_4461"/>
<dbReference type="AlphaFoldDB" id="Q1II39"/>
<keyword evidence="9" id="KW-0902">Two-component regulatory system</keyword>
<dbReference type="SMART" id="SM00387">
    <property type="entry name" value="HATPase_c"/>
    <property type="match status" value="1"/>
</dbReference>
<keyword evidence="10 11" id="KW-0472">Membrane</keyword>
<evidence type="ECO:0000256" key="9">
    <source>
        <dbReference type="ARBA" id="ARBA00023012"/>
    </source>
</evidence>
<evidence type="ECO:0000259" key="12">
    <source>
        <dbReference type="PROSITE" id="PS50109"/>
    </source>
</evidence>
<dbReference type="SUPFAM" id="SSF47384">
    <property type="entry name" value="Homodimeric domain of signal transducing histidine kinase"/>
    <property type="match status" value="1"/>
</dbReference>
<dbReference type="EMBL" id="CP000360">
    <property type="protein sequence ID" value="ABF43461.1"/>
    <property type="molecule type" value="Genomic_DNA"/>
</dbReference>
<dbReference type="InterPro" id="IPR036890">
    <property type="entry name" value="HATPase_C_sf"/>
</dbReference>
<dbReference type="InterPro" id="IPR005467">
    <property type="entry name" value="His_kinase_dom"/>
</dbReference>
<keyword evidence="7 14" id="KW-0418">Kinase</keyword>
<evidence type="ECO:0000256" key="10">
    <source>
        <dbReference type="ARBA" id="ARBA00023136"/>
    </source>
</evidence>
<dbReference type="eggNOG" id="COG2770">
    <property type="taxonomic scope" value="Bacteria"/>
</dbReference>
<dbReference type="STRING" id="204669.Acid345_4461"/>
<dbReference type="PANTHER" id="PTHR45436:SF15">
    <property type="entry name" value="SENSOR HISTIDINE KINASE CUSS"/>
    <property type="match status" value="1"/>
</dbReference>
<dbReference type="SUPFAM" id="SSF158472">
    <property type="entry name" value="HAMP domain-like"/>
    <property type="match status" value="1"/>
</dbReference>
<dbReference type="GO" id="GO:0000155">
    <property type="term" value="F:phosphorelay sensor kinase activity"/>
    <property type="evidence" value="ECO:0007669"/>
    <property type="project" value="InterPro"/>
</dbReference>
<dbReference type="HOGENOM" id="CLU_000445_89_27_0"/>
<sequence length="452" mass="49664">MAMFVTLSVITTMLFVRLQTSDSAMETMTRTAVQAYQAGGPASLHNYFHTIERDQLFRAILFDDQGHELTGRPAPRFLGPNGEYAPPPPQGPIPGPPSFDELIKRNFPRHTIQAVDGHKYTLILLPPSRAHLWFLTAPTRLIGIVIGLCATGIICFSLARYVTKPLQRLREASSKLASGDLSARAGNGIHRRDEIGSLVHDFDRMADRIENLITTQRRLLSDISHELRSPLARLNVAVGLARRQADVETQKALERIEIEADRLNDMLQNLLTLSRLESGEPVEMRTTVDMSTLVTDVVADADFEAQAFGREVHLSTCEPCEVEGNITLLRSAVENVVRNAARYTDENTKVTVALTTSGNHAVVEVHDQGPGVPDESLPKLFLPFYRVDATRDRNTGGVGLGLSIAERAVRLHGGSVVARNGRPHGLIVRIELPLLAHESAPVKSEPAVVKTT</sequence>
<evidence type="ECO:0000256" key="1">
    <source>
        <dbReference type="ARBA" id="ARBA00000085"/>
    </source>
</evidence>
<organism evidence="14 15">
    <name type="scientific">Koribacter versatilis (strain Ellin345)</name>
    <dbReference type="NCBI Taxonomy" id="204669"/>
    <lineage>
        <taxon>Bacteria</taxon>
        <taxon>Pseudomonadati</taxon>
        <taxon>Acidobacteriota</taxon>
        <taxon>Terriglobia</taxon>
        <taxon>Terriglobales</taxon>
        <taxon>Candidatus Korobacteraceae</taxon>
        <taxon>Candidatus Korobacter</taxon>
    </lineage>
</organism>
<dbReference type="InterPro" id="IPR003594">
    <property type="entry name" value="HATPase_dom"/>
</dbReference>
<dbReference type="Gene3D" id="6.10.340.10">
    <property type="match status" value="1"/>
</dbReference>
<evidence type="ECO:0000256" key="11">
    <source>
        <dbReference type="SAM" id="Phobius"/>
    </source>
</evidence>
<keyword evidence="5 14" id="KW-0808">Transferase</keyword>
<evidence type="ECO:0000313" key="15">
    <source>
        <dbReference type="Proteomes" id="UP000002432"/>
    </source>
</evidence>